<proteinExistence type="predicted"/>
<protein>
    <recommendedName>
        <fullName evidence="1">Glycosyltransferase subfamily 4-like N-terminal domain-containing protein</fullName>
    </recommendedName>
</protein>
<dbReference type="PANTHER" id="PTHR12526:SF630">
    <property type="entry name" value="GLYCOSYLTRANSFERASE"/>
    <property type="match status" value="1"/>
</dbReference>
<dbReference type="EMBL" id="BNAQ01000001">
    <property type="protein sequence ID" value="GHH09677.1"/>
    <property type="molecule type" value="Genomic_DNA"/>
</dbReference>
<dbReference type="InterPro" id="IPR028098">
    <property type="entry name" value="Glyco_trans_4-like_N"/>
</dbReference>
<dbReference type="Pfam" id="PF13439">
    <property type="entry name" value="Glyco_transf_4"/>
    <property type="match status" value="1"/>
</dbReference>
<organism evidence="2 3">
    <name type="scientific">Sphingomonas glacialis</name>
    <dbReference type="NCBI Taxonomy" id="658225"/>
    <lineage>
        <taxon>Bacteria</taxon>
        <taxon>Pseudomonadati</taxon>
        <taxon>Pseudomonadota</taxon>
        <taxon>Alphaproteobacteria</taxon>
        <taxon>Sphingomonadales</taxon>
        <taxon>Sphingomonadaceae</taxon>
        <taxon>Sphingomonas</taxon>
    </lineage>
</organism>
<dbReference type="Pfam" id="PF13692">
    <property type="entry name" value="Glyco_trans_1_4"/>
    <property type="match status" value="1"/>
</dbReference>
<dbReference type="PANTHER" id="PTHR12526">
    <property type="entry name" value="GLYCOSYLTRANSFERASE"/>
    <property type="match status" value="1"/>
</dbReference>
<dbReference type="CDD" id="cd03811">
    <property type="entry name" value="GT4_GT28_WabH-like"/>
    <property type="match status" value="1"/>
</dbReference>
<evidence type="ECO:0000313" key="2">
    <source>
        <dbReference type="EMBL" id="GHH09677.1"/>
    </source>
</evidence>
<feature type="domain" description="Glycosyltransferase subfamily 4-like N-terminal" evidence="1">
    <location>
        <begin position="46"/>
        <end position="205"/>
    </location>
</feature>
<reference evidence="3" key="1">
    <citation type="journal article" date="2019" name="Int. J. Syst. Evol. Microbiol.">
        <title>The Global Catalogue of Microorganisms (GCM) 10K type strain sequencing project: providing services to taxonomists for standard genome sequencing and annotation.</title>
        <authorList>
            <consortium name="The Broad Institute Genomics Platform"/>
            <consortium name="The Broad Institute Genome Sequencing Center for Infectious Disease"/>
            <person name="Wu L."/>
            <person name="Ma J."/>
        </authorList>
    </citation>
    <scope>NUCLEOTIDE SEQUENCE [LARGE SCALE GENOMIC DNA]</scope>
    <source>
        <strain evidence="3">CGMCC 1.8957</strain>
    </source>
</reference>
<sequence length="420" mass="44372">MGTAFIATAQVDTAEPPLIAPPPAPFQHPPIAGPLRILTYLYSFAPGGVERVAARLHAAWSMRGFDAQVVLADARVAPPQPLRATRQVGVRPAAGQLAGFVALARGLPAMIGVDRPDILFCAGNTYTALAVVLRLLLGRKCPPIVAKISNCLERPDMSPPVRAFYRTWLRIQGRYIDHFVAMAPAMRDEIAQRTGVAVDRISVIPDPALCADDLARLAAARDAASRGRPGRHYVAVGRLAPQKNFALLLEAFARVVTPGDTLTLLGEGLERASLERLAASLGIADAVHMPGHTDPLDQWLAQADVFVLSSTYEGVPAVLIEALAAGLPIVATDCCVSMRDLLDHGAFGAIVPKGDCAALARAMTTIALDDRAVVTARRAAAAAFTVEHAADAYLDVMHTLAAPRRALVAGRIDATALAAE</sequence>
<dbReference type="RefSeq" id="WP_229839201.1">
    <property type="nucleotide sequence ID" value="NZ_BNAQ01000001.1"/>
</dbReference>
<name>A0ABQ3LAJ2_9SPHN</name>
<evidence type="ECO:0000259" key="1">
    <source>
        <dbReference type="Pfam" id="PF13439"/>
    </source>
</evidence>
<keyword evidence="3" id="KW-1185">Reference proteome</keyword>
<evidence type="ECO:0000313" key="3">
    <source>
        <dbReference type="Proteomes" id="UP000652430"/>
    </source>
</evidence>
<accession>A0ABQ3LAJ2</accession>
<comment type="caution">
    <text evidence="2">The sequence shown here is derived from an EMBL/GenBank/DDBJ whole genome shotgun (WGS) entry which is preliminary data.</text>
</comment>
<gene>
    <name evidence="2" type="ORF">GCM10008023_06660</name>
</gene>
<dbReference type="Gene3D" id="3.40.50.2000">
    <property type="entry name" value="Glycogen Phosphorylase B"/>
    <property type="match status" value="2"/>
</dbReference>
<dbReference type="SUPFAM" id="SSF53756">
    <property type="entry name" value="UDP-Glycosyltransferase/glycogen phosphorylase"/>
    <property type="match status" value="1"/>
</dbReference>
<dbReference type="Proteomes" id="UP000652430">
    <property type="component" value="Unassembled WGS sequence"/>
</dbReference>